<name>A0A7E4VZ93_PANRE</name>
<feature type="region of interest" description="Disordered" evidence="1">
    <location>
        <begin position="109"/>
        <end position="146"/>
    </location>
</feature>
<evidence type="ECO:0000256" key="1">
    <source>
        <dbReference type="SAM" id="MobiDB-lite"/>
    </source>
</evidence>
<feature type="compositionally biased region" description="Basic and acidic residues" evidence="1">
    <location>
        <begin position="122"/>
        <end position="134"/>
    </location>
</feature>
<reference evidence="3" key="2">
    <citation type="submission" date="2020-10" db="UniProtKB">
        <authorList>
            <consortium name="WormBaseParasite"/>
        </authorList>
    </citation>
    <scope>IDENTIFICATION</scope>
</reference>
<dbReference type="AlphaFoldDB" id="A0A7E4VZ93"/>
<accession>A0A7E4VZ93</accession>
<sequence>MSSSSSVAIANGAREFHRCEDWLSWVKEGKTTSPEGHFRKVMMVAHGNGPHRTSVVGCYHLDLAVGKLTKDRRGTISRLLRRGPPQSIEPAVVVTVLVAPSTGALLAGCPLPPKTTMNTDANGRKGDQQPRRQEGGGCEDTTKPSATIHRISRAFTSPTALMRV</sequence>
<evidence type="ECO:0000313" key="3">
    <source>
        <dbReference type="WBParaSite" id="Pan_g4999.t2"/>
    </source>
</evidence>
<evidence type="ECO:0000313" key="2">
    <source>
        <dbReference type="Proteomes" id="UP000492821"/>
    </source>
</evidence>
<reference evidence="2" key="1">
    <citation type="journal article" date="2013" name="Genetics">
        <title>The draft genome and transcriptome of Panagrellus redivivus are shaped by the harsh demands of a free-living lifestyle.</title>
        <authorList>
            <person name="Srinivasan J."/>
            <person name="Dillman A.R."/>
            <person name="Macchietto M.G."/>
            <person name="Heikkinen L."/>
            <person name="Lakso M."/>
            <person name="Fracchia K.M."/>
            <person name="Antoshechkin I."/>
            <person name="Mortazavi A."/>
            <person name="Wong G."/>
            <person name="Sternberg P.W."/>
        </authorList>
    </citation>
    <scope>NUCLEOTIDE SEQUENCE [LARGE SCALE GENOMIC DNA]</scope>
    <source>
        <strain evidence="2">MT8872</strain>
    </source>
</reference>
<protein>
    <submittedName>
        <fullName evidence="3">Transposase</fullName>
    </submittedName>
</protein>
<dbReference type="Proteomes" id="UP000492821">
    <property type="component" value="Unassembled WGS sequence"/>
</dbReference>
<dbReference type="WBParaSite" id="Pan_g4999.t2">
    <property type="protein sequence ID" value="Pan_g4999.t2"/>
    <property type="gene ID" value="Pan_g4999"/>
</dbReference>
<keyword evidence="2" id="KW-1185">Reference proteome</keyword>
<organism evidence="2 3">
    <name type="scientific">Panagrellus redivivus</name>
    <name type="common">Microworm</name>
    <dbReference type="NCBI Taxonomy" id="6233"/>
    <lineage>
        <taxon>Eukaryota</taxon>
        <taxon>Metazoa</taxon>
        <taxon>Ecdysozoa</taxon>
        <taxon>Nematoda</taxon>
        <taxon>Chromadorea</taxon>
        <taxon>Rhabditida</taxon>
        <taxon>Tylenchina</taxon>
        <taxon>Panagrolaimomorpha</taxon>
        <taxon>Panagrolaimoidea</taxon>
        <taxon>Panagrolaimidae</taxon>
        <taxon>Panagrellus</taxon>
    </lineage>
</organism>
<proteinExistence type="predicted"/>